<evidence type="ECO:0000256" key="18">
    <source>
        <dbReference type="SAM" id="MobiDB-lite"/>
    </source>
</evidence>
<evidence type="ECO:0000256" key="14">
    <source>
        <dbReference type="ARBA" id="ARBA00034050"/>
    </source>
</evidence>
<comment type="subunit">
    <text evidence="4">Monomer.</text>
</comment>
<dbReference type="EMBL" id="KN831785">
    <property type="protein sequence ID" value="KIM39492.1"/>
    <property type="molecule type" value="Genomic_DNA"/>
</dbReference>
<evidence type="ECO:0000256" key="17">
    <source>
        <dbReference type="PIRSR" id="PIRSR000137-2"/>
    </source>
</evidence>
<dbReference type="InterPro" id="IPR000172">
    <property type="entry name" value="GMC_OxRdtase_N"/>
</dbReference>
<evidence type="ECO:0000256" key="8">
    <source>
        <dbReference type="ARBA" id="ARBA00022827"/>
    </source>
</evidence>
<feature type="chain" id="PRO_5002159568" description="pyranose dehydrogenase (acceptor)" evidence="19">
    <location>
        <begin position="21"/>
        <end position="685"/>
    </location>
</feature>
<dbReference type="GO" id="GO:0005576">
    <property type="term" value="C:extracellular region"/>
    <property type="evidence" value="ECO:0007669"/>
    <property type="project" value="UniProtKB-SubCell"/>
</dbReference>
<sequence>MVSLELLMLSIAALSRTVSAHPDFHSRFNRHTFHPRNYVTPDKRLSSYDYVIVGGGLAGLVLASKISDDSSITVLVLEAGPSGAEVASKINPPAETYFDSLLGAPPYDWVYKTSPQTNAGGRIMAQPRGRVLGGSSTVNGMYIVRPSSAEINTWHDLIASNDQTAANSWTWDSFFDAVKKTETFTPPVSDTLSVAGMKYNADSHGTSGKLHVTYPGYMVPISGTWLPTLEAAGVSVSADSYAGTNIGGMFAMSAINPTNWTRSYSKSAYIDSLPPRNNLHVISGATVEKIVFADNVVGGELLASGVDFSTARGATVQNVVVNKEVILSGGAMGSPHILMVSGVGPKDVLDAAGVSVKLELPGVGQHLMDHLAAPVVYSTTVDTQGSIRASGSDFSKTPEFNSFINSGVAYINGTLLFSSEQNFATFRSEITAAAGSSASSLVPSQYSDVVEGYKAIHSATVEKIYPTAGLIELLLSLNSPGLIAVQAALQQPMSHGRIYINSSSIWDHPIIDPQYFSHPADIVTLRQGIKLARTIGSTSPLKEALGTEVTPGPDIQTDGDIKNWLRNAVGTEFHPCGACAMLPKAQGGVVDANLKVYGLSNVRVVDSSVFPISFSAHLMAPTYALAEKAASIILSPPSPSGTGSGSSTGTGSAAPSSTSKASGALGSPSMSWLGLSLPLLVGVFL</sequence>
<organism evidence="21 22">
    <name type="scientific">Hebeloma cylindrosporum</name>
    <dbReference type="NCBI Taxonomy" id="76867"/>
    <lineage>
        <taxon>Eukaryota</taxon>
        <taxon>Fungi</taxon>
        <taxon>Dikarya</taxon>
        <taxon>Basidiomycota</taxon>
        <taxon>Agaricomycotina</taxon>
        <taxon>Agaricomycetes</taxon>
        <taxon>Agaricomycetidae</taxon>
        <taxon>Agaricales</taxon>
        <taxon>Agaricineae</taxon>
        <taxon>Hymenogastraceae</taxon>
        <taxon>Hebeloma</taxon>
    </lineage>
</organism>
<dbReference type="PIRSF" id="PIRSF000137">
    <property type="entry name" value="Alcohol_oxidase"/>
    <property type="match status" value="1"/>
</dbReference>
<evidence type="ECO:0000256" key="2">
    <source>
        <dbReference type="ARBA" id="ARBA00004613"/>
    </source>
</evidence>
<dbReference type="GO" id="GO:0050660">
    <property type="term" value="F:flavin adenine dinucleotide binding"/>
    <property type="evidence" value="ECO:0007669"/>
    <property type="project" value="InterPro"/>
</dbReference>
<evidence type="ECO:0000259" key="20">
    <source>
        <dbReference type="PROSITE" id="PS00624"/>
    </source>
</evidence>
<dbReference type="SUPFAM" id="SSF51905">
    <property type="entry name" value="FAD/NAD(P)-binding domain"/>
    <property type="match status" value="1"/>
</dbReference>
<dbReference type="Gene3D" id="4.10.450.10">
    <property type="entry name" value="Glucose Oxidase, domain 2"/>
    <property type="match status" value="1"/>
</dbReference>
<evidence type="ECO:0000256" key="16">
    <source>
        <dbReference type="PIRSR" id="PIRSR000137-1"/>
    </source>
</evidence>
<comment type="catalytic activity">
    <reaction evidence="14">
        <text>a pyranoside + acceptor = a pyranosid-3-ulose + reduced acceptor.</text>
        <dbReference type="EC" id="1.1.99.29"/>
    </reaction>
</comment>
<keyword evidence="7" id="KW-0285">Flavoprotein</keyword>
<keyword evidence="9" id="KW-0560">Oxidoreductase</keyword>
<gene>
    <name evidence="21" type="ORF">M413DRAFT_446989</name>
</gene>
<evidence type="ECO:0000256" key="13">
    <source>
        <dbReference type="ARBA" id="ARBA00034029"/>
    </source>
</evidence>
<keyword evidence="6" id="KW-0964">Secreted</keyword>
<evidence type="ECO:0000256" key="3">
    <source>
        <dbReference type="ARBA" id="ARBA00010790"/>
    </source>
</evidence>
<evidence type="ECO:0000256" key="19">
    <source>
        <dbReference type="SAM" id="SignalP"/>
    </source>
</evidence>
<dbReference type="Pfam" id="PF05199">
    <property type="entry name" value="GMC_oxred_C"/>
    <property type="match status" value="1"/>
</dbReference>
<reference evidence="21 22" key="1">
    <citation type="submission" date="2014-04" db="EMBL/GenBank/DDBJ databases">
        <authorList>
            <consortium name="DOE Joint Genome Institute"/>
            <person name="Kuo A."/>
            <person name="Gay G."/>
            <person name="Dore J."/>
            <person name="Kohler A."/>
            <person name="Nagy L.G."/>
            <person name="Floudas D."/>
            <person name="Copeland A."/>
            <person name="Barry K.W."/>
            <person name="Cichocki N."/>
            <person name="Veneault-Fourrey C."/>
            <person name="LaButti K."/>
            <person name="Lindquist E.A."/>
            <person name="Lipzen A."/>
            <person name="Lundell T."/>
            <person name="Morin E."/>
            <person name="Murat C."/>
            <person name="Sun H."/>
            <person name="Tunlid A."/>
            <person name="Henrissat B."/>
            <person name="Grigoriev I.V."/>
            <person name="Hibbett D.S."/>
            <person name="Martin F."/>
            <person name="Nordberg H.P."/>
            <person name="Cantor M.N."/>
            <person name="Hua S.X."/>
        </authorList>
    </citation>
    <scope>NUCLEOTIDE SEQUENCE [LARGE SCALE GENOMIC DNA]</scope>
    <source>
        <strain evidence="22">h7</strain>
    </source>
</reference>
<dbReference type="PANTHER" id="PTHR11552:SF218">
    <property type="entry name" value="GLUCOSE-METHANOL-CHOLINE OXIDOREDUCTASE N-TERMINAL DOMAIN-CONTAINING PROTEIN"/>
    <property type="match status" value="1"/>
</dbReference>
<dbReference type="InterPro" id="IPR007867">
    <property type="entry name" value="GMC_OxRtase_C"/>
</dbReference>
<comment type="catalytic activity">
    <reaction evidence="12">
        <text>pyranose + acceptor = pyranos-2,3-diulose + reduced acceptor.</text>
        <dbReference type="EC" id="1.1.99.29"/>
    </reaction>
</comment>
<comment type="catalytic activity">
    <reaction evidence="13">
        <text>pyranose + acceptor = pyranos-3-ulose + reduced acceptor.</text>
        <dbReference type="EC" id="1.1.99.29"/>
    </reaction>
</comment>
<evidence type="ECO:0000256" key="1">
    <source>
        <dbReference type="ARBA" id="ARBA00001974"/>
    </source>
</evidence>
<feature type="domain" description="Glucose-methanol-choline oxidoreductase N-terminal" evidence="20">
    <location>
        <begin position="330"/>
        <end position="344"/>
    </location>
</feature>
<dbReference type="Pfam" id="PF00732">
    <property type="entry name" value="GMC_oxred_N"/>
    <property type="match status" value="1"/>
</dbReference>
<feature type="active site" description="Proton donor" evidence="16">
    <location>
        <position position="574"/>
    </location>
</feature>
<evidence type="ECO:0000256" key="12">
    <source>
        <dbReference type="ARBA" id="ARBA00034010"/>
    </source>
</evidence>
<evidence type="ECO:0000256" key="11">
    <source>
        <dbReference type="ARBA" id="ARBA00033986"/>
    </source>
</evidence>
<keyword evidence="22" id="KW-1185">Reference proteome</keyword>
<dbReference type="Proteomes" id="UP000053424">
    <property type="component" value="Unassembled WGS sequence"/>
</dbReference>
<comment type="cofactor">
    <cofactor evidence="1 17">
        <name>FAD</name>
        <dbReference type="ChEBI" id="CHEBI:57692"/>
    </cofactor>
</comment>
<dbReference type="AlphaFoldDB" id="A0A0C2YEM8"/>
<dbReference type="SUPFAM" id="SSF54373">
    <property type="entry name" value="FAD-linked reductases, C-terminal domain"/>
    <property type="match status" value="1"/>
</dbReference>
<comment type="catalytic activity">
    <reaction evidence="15">
        <text>a pyranoside + acceptor = a pyranosid-3,4-diulose + reduced acceptor.</text>
        <dbReference type="EC" id="1.1.99.29"/>
    </reaction>
</comment>
<feature type="binding site" evidence="17">
    <location>
        <position position="287"/>
    </location>
    <ligand>
        <name>FAD</name>
        <dbReference type="ChEBI" id="CHEBI:57692"/>
    </ligand>
</feature>
<protein>
    <recommendedName>
        <fullName evidence="5">pyranose dehydrogenase (acceptor)</fullName>
        <ecNumber evidence="5">1.1.99.29</ecNumber>
    </recommendedName>
</protein>
<feature type="binding site" evidence="17">
    <location>
        <position position="131"/>
    </location>
    <ligand>
        <name>FAD</name>
        <dbReference type="ChEBI" id="CHEBI:57692"/>
    </ligand>
</feature>
<dbReference type="EC" id="1.1.99.29" evidence="5"/>
<accession>A0A0C2YEM8</accession>
<dbReference type="InterPro" id="IPR012132">
    <property type="entry name" value="GMC_OxRdtase"/>
</dbReference>
<feature type="region of interest" description="Disordered" evidence="18">
    <location>
        <begin position="637"/>
        <end position="660"/>
    </location>
</feature>
<dbReference type="InterPro" id="IPR027424">
    <property type="entry name" value="Glucose_Oxidase_domain_2"/>
</dbReference>
<keyword evidence="19" id="KW-0732">Signal</keyword>
<evidence type="ECO:0000256" key="4">
    <source>
        <dbReference type="ARBA" id="ARBA00011245"/>
    </source>
</evidence>
<evidence type="ECO:0000313" key="22">
    <source>
        <dbReference type="Proteomes" id="UP000053424"/>
    </source>
</evidence>
<evidence type="ECO:0000256" key="6">
    <source>
        <dbReference type="ARBA" id="ARBA00022525"/>
    </source>
</evidence>
<comment type="catalytic activity">
    <reaction evidence="11">
        <text>pyranose + acceptor = pyranos-2-ulose + reduced acceptor.</text>
        <dbReference type="EC" id="1.1.99.29"/>
    </reaction>
</comment>
<name>A0A0C2YEM8_HEBCY</name>
<dbReference type="Gene3D" id="3.50.50.60">
    <property type="entry name" value="FAD/NAD(P)-binding domain"/>
    <property type="match status" value="1"/>
</dbReference>
<comment type="subcellular location">
    <subcellularLocation>
        <location evidence="2">Secreted</location>
    </subcellularLocation>
</comment>
<evidence type="ECO:0000256" key="10">
    <source>
        <dbReference type="ARBA" id="ARBA00024699"/>
    </source>
</evidence>
<dbReference type="Gene3D" id="3.30.560.10">
    <property type="entry name" value="Glucose Oxidase, domain 3"/>
    <property type="match status" value="1"/>
</dbReference>
<evidence type="ECO:0000256" key="7">
    <source>
        <dbReference type="ARBA" id="ARBA00022630"/>
    </source>
</evidence>
<reference evidence="22" key="2">
    <citation type="submission" date="2015-01" db="EMBL/GenBank/DDBJ databases">
        <title>Evolutionary Origins and Diversification of the Mycorrhizal Mutualists.</title>
        <authorList>
            <consortium name="DOE Joint Genome Institute"/>
            <consortium name="Mycorrhizal Genomics Consortium"/>
            <person name="Kohler A."/>
            <person name="Kuo A."/>
            <person name="Nagy L.G."/>
            <person name="Floudas D."/>
            <person name="Copeland A."/>
            <person name="Barry K.W."/>
            <person name="Cichocki N."/>
            <person name="Veneault-Fourrey C."/>
            <person name="LaButti K."/>
            <person name="Lindquist E.A."/>
            <person name="Lipzen A."/>
            <person name="Lundell T."/>
            <person name="Morin E."/>
            <person name="Murat C."/>
            <person name="Riley R."/>
            <person name="Ohm R."/>
            <person name="Sun H."/>
            <person name="Tunlid A."/>
            <person name="Henrissat B."/>
            <person name="Grigoriev I.V."/>
            <person name="Hibbett D.S."/>
            <person name="Martin F."/>
        </authorList>
    </citation>
    <scope>NUCLEOTIDE SEQUENCE [LARGE SCALE GENOMIC DNA]</scope>
    <source>
        <strain evidence="22">h7</strain>
    </source>
</reference>
<evidence type="ECO:0000313" key="21">
    <source>
        <dbReference type="EMBL" id="KIM39492.1"/>
    </source>
</evidence>
<dbReference type="HOGENOM" id="CLU_002865_6_0_1"/>
<dbReference type="OrthoDB" id="269227at2759"/>
<evidence type="ECO:0000256" key="15">
    <source>
        <dbReference type="ARBA" id="ARBA00034059"/>
    </source>
</evidence>
<dbReference type="PANTHER" id="PTHR11552">
    <property type="entry name" value="GLUCOSE-METHANOL-CHOLINE GMC OXIDOREDUCTASE"/>
    <property type="match status" value="1"/>
</dbReference>
<keyword evidence="8 17" id="KW-0274">FAD</keyword>
<comment type="function">
    <text evidence="10">Catalyzes the single-oxidation or sequential double oxidation reaction of carbohydrates primarily at carbon-2 and/or carbon-3 with the concomitant reduction of the flavin. The enzyme exhibits a broad sugar substrate specificity, oxidizing different aldopyranoses to the corresponding C-1, C-2, C-3 or C-1,2, C-2,3 and C-3,4 (di)dehydro sugars with substrate-specific regioselectivity. Accepts only a narrow range of electron acceptors such as substituted benzoquinones and complexed metal ions and reacts extremely slowly with O(2) as acceptor. May play a role in the natural recycling of plant matter by oxidizing all major monosaccharides in lignocellulose and by reducing quinone compounds or reactive radical species generated during lignin depolymerization.</text>
</comment>
<evidence type="ECO:0000256" key="5">
    <source>
        <dbReference type="ARBA" id="ARBA00013177"/>
    </source>
</evidence>
<feature type="active site" description="Proton acceptor" evidence="16">
    <location>
        <position position="617"/>
    </location>
</feature>
<evidence type="ECO:0000256" key="9">
    <source>
        <dbReference type="ARBA" id="ARBA00023002"/>
    </source>
</evidence>
<dbReference type="GO" id="GO:0033718">
    <property type="term" value="F:pyranose dehydrogenase (acceptor) activity"/>
    <property type="evidence" value="ECO:0007669"/>
    <property type="project" value="UniProtKB-EC"/>
</dbReference>
<feature type="compositionally biased region" description="Low complexity" evidence="18">
    <location>
        <begin position="649"/>
        <end position="660"/>
    </location>
</feature>
<comment type="similarity">
    <text evidence="3">Belongs to the GMC oxidoreductase family.</text>
</comment>
<dbReference type="InterPro" id="IPR036188">
    <property type="entry name" value="FAD/NAD-bd_sf"/>
</dbReference>
<dbReference type="PROSITE" id="PS00624">
    <property type="entry name" value="GMC_OXRED_2"/>
    <property type="match status" value="1"/>
</dbReference>
<dbReference type="STRING" id="686832.A0A0C2YEM8"/>
<proteinExistence type="inferred from homology"/>
<feature type="signal peptide" evidence="19">
    <location>
        <begin position="1"/>
        <end position="20"/>
    </location>
</feature>